<feature type="non-terminal residue" evidence="4">
    <location>
        <position position="76"/>
    </location>
</feature>
<comment type="caution">
    <text evidence="4">The sequence shown here is derived from an EMBL/GenBank/DDBJ whole genome shotgun (WGS) entry which is preliminary data.</text>
</comment>
<dbReference type="SUPFAM" id="SSF111384">
    <property type="entry name" value="OmpH-like"/>
    <property type="match status" value="1"/>
</dbReference>
<reference evidence="4" key="1">
    <citation type="submission" date="2019-03" db="EMBL/GenBank/DDBJ databases">
        <title>Single cell metagenomics reveals metabolic interactions within the superorganism composed of flagellate Streblomastix strix and complex community of Bacteroidetes bacteria on its surface.</title>
        <authorList>
            <person name="Treitli S.C."/>
            <person name="Kolisko M."/>
            <person name="Husnik F."/>
            <person name="Keeling P."/>
            <person name="Hampl V."/>
        </authorList>
    </citation>
    <scope>NUCLEOTIDE SEQUENCE</scope>
    <source>
        <strain evidence="4">STM</strain>
    </source>
</reference>
<dbReference type="Gene3D" id="3.30.910.20">
    <property type="entry name" value="Skp domain"/>
    <property type="match status" value="1"/>
</dbReference>
<evidence type="ECO:0000256" key="3">
    <source>
        <dbReference type="SAM" id="Coils"/>
    </source>
</evidence>
<evidence type="ECO:0000313" key="4">
    <source>
        <dbReference type="EMBL" id="KAA6307985.1"/>
    </source>
</evidence>
<dbReference type="PANTHER" id="PTHR35089">
    <property type="entry name" value="CHAPERONE PROTEIN SKP"/>
    <property type="match status" value="1"/>
</dbReference>
<evidence type="ECO:0000256" key="2">
    <source>
        <dbReference type="ARBA" id="ARBA00022729"/>
    </source>
</evidence>
<dbReference type="GO" id="GO:0050821">
    <property type="term" value="P:protein stabilization"/>
    <property type="evidence" value="ECO:0007669"/>
    <property type="project" value="TreeGrafter"/>
</dbReference>
<protein>
    <recommendedName>
        <fullName evidence="5">Chaperone protein Skp</fullName>
    </recommendedName>
</protein>
<dbReference type="EMBL" id="SNRY01008779">
    <property type="protein sequence ID" value="KAA6307985.1"/>
    <property type="molecule type" value="Genomic_DNA"/>
</dbReference>
<dbReference type="AlphaFoldDB" id="A0A5J4PET2"/>
<proteinExistence type="inferred from homology"/>
<organism evidence="4">
    <name type="scientific">termite gut metagenome</name>
    <dbReference type="NCBI Taxonomy" id="433724"/>
    <lineage>
        <taxon>unclassified sequences</taxon>
        <taxon>metagenomes</taxon>
        <taxon>organismal metagenomes</taxon>
    </lineage>
</organism>
<dbReference type="InterPro" id="IPR024930">
    <property type="entry name" value="Skp_dom_sf"/>
</dbReference>
<gene>
    <name evidence="4" type="ORF">EZS27_040342</name>
</gene>
<dbReference type="InterPro" id="IPR005632">
    <property type="entry name" value="Chaperone_Skp"/>
</dbReference>
<dbReference type="GO" id="GO:0051082">
    <property type="term" value="F:unfolded protein binding"/>
    <property type="evidence" value="ECO:0007669"/>
    <property type="project" value="InterPro"/>
</dbReference>
<dbReference type="GO" id="GO:0005829">
    <property type="term" value="C:cytosol"/>
    <property type="evidence" value="ECO:0007669"/>
    <property type="project" value="TreeGrafter"/>
</dbReference>
<sequence length="76" mass="8911">MKRSVLCIIFTCIAFIANAQKFALIDMEYILENIPAYERANQQLDQMSQEWQKEVEVLVQQAQTLYKEYQSKAASF</sequence>
<name>A0A5J4PET2_9ZZZZ</name>
<keyword evidence="2" id="KW-0732">Signal</keyword>
<dbReference type="Pfam" id="PF03938">
    <property type="entry name" value="OmpH"/>
    <property type="match status" value="1"/>
</dbReference>
<comment type="similarity">
    <text evidence="1">Belongs to the Skp family.</text>
</comment>
<dbReference type="PANTHER" id="PTHR35089:SF1">
    <property type="entry name" value="CHAPERONE PROTEIN SKP"/>
    <property type="match status" value="1"/>
</dbReference>
<accession>A0A5J4PET2</accession>
<evidence type="ECO:0000256" key="1">
    <source>
        <dbReference type="ARBA" id="ARBA00009091"/>
    </source>
</evidence>
<evidence type="ECO:0008006" key="5">
    <source>
        <dbReference type="Google" id="ProtNLM"/>
    </source>
</evidence>
<feature type="coiled-coil region" evidence="3">
    <location>
        <begin position="41"/>
        <end position="68"/>
    </location>
</feature>
<keyword evidence="3" id="KW-0175">Coiled coil</keyword>